<dbReference type="Gene3D" id="2.10.110.10">
    <property type="entry name" value="Cysteine Rich Protein"/>
    <property type="match status" value="3"/>
</dbReference>
<dbReference type="PANTHER" id="PTHR45808">
    <property type="entry name" value="RHO GTPASE-ACTIVATING PROTEIN 68F"/>
    <property type="match status" value="1"/>
</dbReference>
<feature type="domain" description="Rho-GAP" evidence="5">
    <location>
        <begin position="738"/>
        <end position="941"/>
    </location>
</feature>
<sequence length="991" mass="113287">MNNTTVLSSQLCKESLHKKEGKVLNYENNYKTGSNKNSQRSVRLCAHCNKPIHNNALRALGSHYHEECLVCYDCGTVCKPKYFPYELPDSGNTVLLCQKHYFTRNNLLCSVCNEPLNGVYFSTFGKLYDEEHFCCSLCAEKCKVDECFHHDDKLYCKYHFLKYISRRCQGCGYPISDQYIEFPKGDNIECWHTECYGIHKYWHVTISPQSFGLSILKGYDLTGFNKENDKNAPKSEMEKSLIIFNTILSKIWTVLYRFEEETANCVSDMFQYLASLDQKNGLDATALLVLKLSCLLNAIDSLDSVRVFADPSPTSVEDGINNALTEEEKRTYFQKKQTKIPNKLSTKILIYLQLLRKMTSSAQSGSPNEVNSFISVITGIAQFLKLLIRESLTNALEYCMRTKSSNTLLKYLKEIEANEIYYNNPFQYINVSIEATDSCFYCGKYIKEGCYQYGNSRWHKECLYCNVCQKFIDAHSLSEASFNVTTSTVHCARCSVDDPDSKTGFKSVSNLSQLVYILQIALVRSKTVMEYNQRTTKVTDTSNPNIRSITMQQTYIRTLNDIKRLKSRRTSMKVSYNKEGARKSRVIETQERRINQDIAGEKDLVIETDEKTDEKQNLIFDGTRSLTLDDISRIVAAEKSRELIPTDQNTDSIKRSATTIKHPIKNATYYSELTAEQYYKLQVIAFTVLINEGVDTDDIKIPDTHQKLVNSNGLWTKFKTIMGGKESKKVSLKKVFGSPLEYLTVNCGVESDLGVGPSKLKVPILVDEIISSLRQLDMSVEGIFRKNGNIRRLKLLVEEIDSQPQSCPDLSKESVIQLSALLKKFLRELPNPLLTFDLYKQWIKAMRLTDAEMKKKMLGLLYTMLPIHHRNVAEVLFSFLYWASSFSHVDNHSGSKMDTHNISTVITPNILYKDNDMTKVQNVKQAETYADAFAENEGEEYYIAIETVEYCITHNEELSKVPKLLVDLLKDVEQANIESTEGIAQFVKSRL</sequence>
<evidence type="ECO:0000256" key="3">
    <source>
        <dbReference type="PROSITE-ProRule" id="PRU00125"/>
    </source>
</evidence>
<name>A0ABX6EXS7_KLUMA</name>
<dbReference type="Gene3D" id="1.10.555.10">
    <property type="entry name" value="Rho GTPase activation protein"/>
    <property type="match status" value="1"/>
</dbReference>
<dbReference type="SMART" id="SM00324">
    <property type="entry name" value="RhoGAP"/>
    <property type="match status" value="1"/>
</dbReference>
<reference evidence="6 7" key="2">
    <citation type="submission" date="2019-11" db="EMBL/GenBank/DDBJ databases">
        <authorList>
            <person name="Lu H."/>
        </authorList>
    </citation>
    <scope>NUCLEOTIDE SEQUENCE [LARGE SCALE GENOMIC DNA]</scope>
    <source>
        <strain evidence="6 7">FIM1</strain>
    </source>
</reference>
<proteinExistence type="predicted"/>
<keyword evidence="3" id="KW-0440">LIM domain</keyword>
<feature type="domain" description="LIM zinc-binding" evidence="4">
    <location>
        <begin position="437"/>
        <end position="501"/>
    </location>
</feature>
<keyword evidence="1 3" id="KW-0479">Metal-binding</keyword>
<dbReference type="SUPFAM" id="SSF57716">
    <property type="entry name" value="Glucocorticoid receptor-like (DNA-binding domain)"/>
    <property type="match status" value="2"/>
</dbReference>
<accession>A0ABX6EXS7</accession>
<dbReference type="SMART" id="SM00132">
    <property type="entry name" value="LIM"/>
    <property type="match status" value="3"/>
</dbReference>
<keyword evidence="2 3" id="KW-0862">Zinc</keyword>
<dbReference type="InterPro" id="IPR008936">
    <property type="entry name" value="Rho_GTPase_activation_prot"/>
</dbReference>
<reference evidence="6 7" key="1">
    <citation type="submission" date="2016-03" db="EMBL/GenBank/DDBJ databases">
        <title>How can Kluyveromyces marxianus grow so fast - potential evolutionary course in Saccharomyces Complex revealed by comparative genomics.</title>
        <authorList>
            <person name="Mo W."/>
            <person name="Lu W."/>
            <person name="Yang X."/>
            <person name="Qi J."/>
            <person name="Lv H."/>
        </authorList>
    </citation>
    <scope>NUCLEOTIDE SEQUENCE [LARGE SCALE GENOMIC DNA]</scope>
    <source>
        <strain evidence="6 7">FIM1</strain>
    </source>
</reference>
<feature type="domain" description="LIM zinc-binding" evidence="4">
    <location>
        <begin position="43"/>
        <end position="107"/>
    </location>
</feature>
<dbReference type="Proteomes" id="UP000422736">
    <property type="component" value="Chromosome 5"/>
</dbReference>
<dbReference type="InterPro" id="IPR001781">
    <property type="entry name" value="Znf_LIM"/>
</dbReference>
<dbReference type="InterPro" id="IPR000198">
    <property type="entry name" value="RhoGAP_dom"/>
</dbReference>
<evidence type="ECO:0000259" key="4">
    <source>
        <dbReference type="PROSITE" id="PS50023"/>
    </source>
</evidence>
<dbReference type="PROSITE" id="PS50023">
    <property type="entry name" value="LIM_DOMAIN_2"/>
    <property type="match status" value="2"/>
</dbReference>
<organism evidence="6 7">
    <name type="scientific">Kluyveromyces marxianus</name>
    <name type="common">Yeast</name>
    <name type="synonym">Candida kefyr</name>
    <dbReference type="NCBI Taxonomy" id="4911"/>
    <lineage>
        <taxon>Eukaryota</taxon>
        <taxon>Fungi</taxon>
        <taxon>Dikarya</taxon>
        <taxon>Ascomycota</taxon>
        <taxon>Saccharomycotina</taxon>
        <taxon>Saccharomycetes</taxon>
        <taxon>Saccharomycetales</taxon>
        <taxon>Saccharomycetaceae</taxon>
        <taxon>Kluyveromyces</taxon>
    </lineage>
</organism>
<dbReference type="CDD" id="cd08368">
    <property type="entry name" value="LIM"/>
    <property type="match status" value="1"/>
</dbReference>
<keyword evidence="7" id="KW-1185">Reference proteome</keyword>
<dbReference type="SUPFAM" id="SSF48350">
    <property type="entry name" value="GTPase activation domain, GAP"/>
    <property type="match status" value="1"/>
</dbReference>
<gene>
    <name evidence="6" type="primary">LRG1</name>
    <name evidence="6" type="ORF">FIM1_3718</name>
</gene>
<dbReference type="PROSITE" id="PS00478">
    <property type="entry name" value="LIM_DOMAIN_1"/>
    <property type="match status" value="1"/>
</dbReference>
<evidence type="ECO:0000313" key="6">
    <source>
        <dbReference type="EMBL" id="QGN16991.1"/>
    </source>
</evidence>
<evidence type="ECO:0000256" key="2">
    <source>
        <dbReference type="ARBA" id="ARBA00022833"/>
    </source>
</evidence>
<dbReference type="PROSITE" id="PS50238">
    <property type="entry name" value="RHOGAP"/>
    <property type="match status" value="1"/>
</dbReference>
<dbReference type="Pfam" id="PF00620">
    <property type="entry name" value="RhoGAP"/>
    <property type="match status" value="1"/>
</dbReference>
<dbReference type="EMBL" id="CP015058">
    <property type="protein sequence ID" value="QGN16991.1"/>
    <property type="molecule type" value="Genomic_DNA"/>
</dbReference>
<dbReference type="Pfam" id="PF00412">
    <property type="entry name" value="LIM"/>
    <property type="match status" value="1"/>
</dbReference>
<evidence type="ECO:0000313" key="7">
    <source>
        <dbReference type="Proteomes" id="UP000422736"/>
    </source>
</evidence>
<evidence type="ECO:0000256" key="1">
    <source>
        <dbReference type="ARBA" id="ARBA00022723"/>
    </source>
</evidence>
<dbReference type="PANTHER" id="PTHR45808:SF2">
    <property type="entry name" value="RHO GTPASE-ACTIVATING PROTEIN 68F"/>
    <property type="match status" value="1"/>
</dbReference>
<evidence type="ECO:0000259" key="5">
    <source>
        <dbReference type="PROSITE" id="PS50238"/>
    </source>
</evidence>
<protein>
    <submittedName>
        <fullName evidence="6">Rho-GTPase-activating protein LRG1</fullName>
    </submittedName>
</protein>